<comment type="caution">
    <text evidence="2">The sequence shown here is derived from an EMBL/GenBank/DDBJ whole genome shotgun (WGS) entry which is preliminary data.</text>
</comment>
<protein>
    <recommendedName>
        <fullName evidence="1">Fanconi-associated nuclease 1-like winged-helix domain-containing protein</fullName>
    </recommendedName>
</protein>
<dbReference type="AlphaFoldDB" id="A0A1C7LYN8"/>
<keyword evidence="3" id="KW-1185">Reference proteome</keyword>
<dbReference type="Proteomes" id="UP000092993">
    <property type="component" value="Unassembled WGS sequence"/>
</dbReference>
<proteinExistence type="predicted"/>
<dbReference type="STRING" id="5627.A0A1C7LYN8"/>
<organism evidence="2 3">
    <name type="scientific">Grifola frondosa</name>
    <name type="common">Maitake</name>
    <name type="synonym">Polyporus frondosus</name>
    <dbReference type="NCBI Taxonomy" id="5627"/>
    <lineage>
        <taxon>Eukaryota</taxon>
        <taxon>Fungi</taxon>
        <taxon>Dikarya</taxon>
        <taxon>Basidiomycota</taxon>
        <taxon>Agaricomycotina</taxon>
        <taxon>Agaricomycetes</taxon>
        <taxon>Polyporales</taxon>
        <taxon>Grifolaceae</taxon>
        <taxon>Grifola</taxon>
    </lineage>
</organism>
<evidence type="ECO:0000259" key="1">
    <source>
        <dbReference type="Pfam" id="PF21315"/>
    </source>
</evidence>
<sequence>MSLLGSPSSSSMGKLVFWYQVEDETFPAKRESDPDAGLGSVEDTKAVVAKEASMYVSLFEDMLKILLYNEHFLFSQEELQCFTNYSNLTYNARYLLLRLCLRKTDKWHRLGALHYEQELGDAIPTAIQELCSSRGLLCANEEEDIKPKSKDNVKVKQEVIDLTLDDYDKQPVPGPSTICPIKCEPTPDVKLEPDYSVFAEDQNMLHCMSFSSV</sequence>
<dbReference type="EMBL" id="LUGG01000018">
    <property type="protein sequence ID" value="OBZ69277.1"/>
    <property type="molecule type" value="Genomic_DNA"/>
</dbReference>
<evidence type="ECO:0000313" key="2">
    <source>
        <dbReference type="EMBL" id="OBZ69277.1"/>
    </source>
</evidence>
<reference evidence="2 3" key="1">
    <citation type="submission" date="2016-03" db="EMBL/GenBank/DDBJ databases">
        <title>Whole genome sequencing of Grifola frondosa 9006-11.</title>
        <authorList>
            <person name="Min B."/>
            <person name="Park H."/>
            <person name="Kim J.-G."/>
            <person name="Cho H."/>
            <person name="Oh Y.-L."/>
            <person name="Kong W.-S."/>
            <person name="Choi I.-G."/>
        </authorList>
    </citation>
    <scope>NUCLEOTIDE SEQUENCE [LARGE SCALE GENOMIC DNA]</scope>
    <source>
        <strain evidence="2 3">9006-11</strain>
    </source>
</reference>
<dbReference type="OrthoDB" id="76364at2759"/>
<dbReference type="InterPro" id="IPR049125">
    <property type="entry name" value="FAN1-like_WH"/>
</dbReference>
<feature type="domain" description="Fanconi-associated nuclease 1-like winged-helix" evidence="1">
    <location>
        <begin position="55"/>
        <end position="132"/>
    </location>
</feature>
<accession>A0A1C7LYN8</accession>
<gene>
    <name evidence="2" type="ORF">A0H81_10733</name>
</gene>
<dbReference type="Pfam" id="PF21315">
    <property type="entry name" value="FAN1_HTH"/>
    <property type="match status" value="1"/>
</dbReference>
<evidence type="ECO:0000313" key="3">
    <source>
        <dbReference type="Proteomes" id="UP000092993"/>
    </source>
</evidence>
<name>A0A1C7LYN8_GRIFR</name>